<keyword evidence="1" id="KW-0812">Transmembrane</keyword>
<comment type="caution">
    <text evidence="2">The sequence shown here is derived from an EMBL/GenBank/DDBJ whole genome shotgun (WGS) entry which is preliminary data.</text>
</comment>
<dbReference type="EMBL" id="BPVZ01000015">
    <property type="protein sequence ID" value="GKV00586.1"/>
    <property type="molecule type" value="Genomic_DNA"/>
</dbReference>
<evidence type="ECO:0000256" key="1">
    <source>
        <dbReference type="SAM" id="Phobius"/>
    </source>
</evidence>
<feature type="transmembrane region" description="Helical" evidence="1">
    <location>
        <begin position="32"/>
        <end position="53"/>
    </location>
</feature>
<accession>A0AAV5IPN3</accession>
<reference evidence="2 3" key="1">
    <citation type="journal article" date="2021" name="Commun. Biol.">
        <title>The genome of Shorea leprosula (Dipterocarpaceae) highlights the ecological relevance of drought in aseasonal tropical rainforests.</title>
        <authorList>
            <person name="Ng K.K.S."/>
            <person name="Kobayashi M.J."/>
            <person name="Fawcett J.A."/>
            <person name="Hatakeyama M."/>
            <person name="Paape T."/>
            <person name="Ng C.H."/>
            <person name="Ang C.C."/>
            <person name="Tnah L.H."/>
            <person name="Lee C.T."/>
            <person name="Nishiyama T."/>
            <person name="Sese J."/>
            <person name="O'Brien M.J."/>
            <person name="Copetti D."/>
            <person name="Mohd Noor M.I."/>
            <person name="Ong R.C."/>
            <person name="Putra M."/>
            <person name="Sireger I.Z."/>
            <person name="Indrioko S."/>
            <person name="Kosugi Y."/>
            <person name="Izuno A."/>
            <person name="Isagi Y."/>
            <person name="Lee S.L."/>
            <person name="Shimizu K.K."/>
        </authorList>
    </citation>
    <scope>NUCLEOTIDE SEQUENCE [LARGE SCALE GENOMIC DNA]</scope>
    <source>
        <strain evidence="2">214</strain>
    </source>
</reference>
<keyword evidence="1" id="KW-1133">Transmembrane helix</keyword>
<gene>
    <name evidence="2" type="ORF">SLEP1_g13253</name>
</gene>
<dbReference type="AlphaFoldDB" id="A0AAV5IPN3"/>
<evidence type="ECO:0000313" key="2">
    <source>
        <dbReference type="EMBL" id="GKV00586.1"/>
    </source>
</evidence>
<name>A0AAV5IPN3_9ROSI</name>
<protein>
    <submittedName>
        <fullName evidence="2">Uncharacterized protein</fullName>
    </submittedName>
</protein>
<keyword evidence="3" id="KW-1185">Reference proteome</keyword>
<proteinExistence type="predicted"/>
<evidence type="ECO:0000313" key="3">
    <source>
        <dbReference type="Proteomes" id="UP001054252"/>
    </source>
</evidence>
<dbReference type="Proteomes" id="UP001054252">
    <property type="component" value="Unassembled WGS sequence"/>
</dbReference>
<keyword evidence="1" id="KW-0472">Membrane</keyword>
<organism evidence="2 3">
    <name type="scientific">Rubroshorea leprosula</name>
    <dbReference type="NCBI Taxonomy" id="152421"/>
    <lineage>
        <taxon>Eukaryota</taxon>
        <taxon>Viridiplantae</taxon>
        <taxon>Streptophyta</taxon>
        <taxon>Embryophyta</taxon>
        <taxon>Tracheophyta</taxon>
        <taxon>Spermatophyta</taxon>
        <taxon>Magnoliopsida</taxon>
        <taxon>eudicotyledons</taxon>
        <taxon>Gunneridae</taxon>
        <taxon>Pentapetalae</taxon>
        <taxon>rosids</taxon>
        <taxon>malvids</taxon>
        <taxon>Malvales</taxon>
        <taxon>Dipterocarpaceae</taxon>
        <taxon>Rubroshorea</taxon>
    </lineage>
</organism>
<sequence length="100" mass="11925">MDPLSLDNIDILAYWVAEEPTLLNKDDYDVDWAQLMSLCQIKSLMILIVLFMMRKMSHKFLLKMKVNNFGLELVELQVMEFLQMRIFIIMYKIINFVVCL</sequence>